<dbReference type="Gene3D" id="1.10.357.10">
    <property type="entry name" value="Tetracycline Repressor, domain 2"/>
    <property type="match status" value="1"/>
</dbReference>
<dbReference type="InterPro" id="IPR001647">
    <property type="entry name" value="HTH_TetR"/>
</dbReference>
<dbReference type="Proteomes" id="UP001500457">
    <property type="component" value="Unassembled WGS sequence"/>
</dbReference>
<feature type="domain" description="HTH tetR-type" evidence="4">
    <location>
        <begin position="23"/>
        <end position="83"/>
    </location>
</feature>
<feature type="compositionally biased region" description="Low complexity" evidence="3">
    <location>
        <begin position="1"/>
        <end position="18"/>
    </location>
</feature>
<gene>
    <name evidence="5" type="ORF">GCM10023203_44880</name>
</gene>
<evidence type="ECO:0000313" key="6">
    <source>
        <dbReference type="Proteomes" id="UP001500457"/>
    </source>
</evidence>
<dbReference type="PROSITE" id="PS50977">
    <property type="entry name" value="HTH_TETR_2"/>
    <property type="match status" value="1"/>
</dbReference>
<dbReference type="PANTHER" id="PTHR30055">
    <property type="entry name" value="HTH-TYPE TRANSCRIPTIONAL REGULATOR RUTR"/>
    <property type="match status" value="1"/>
</dbReference>
<feature type="region of interest" description="Disordered" evidence="3">
    <location>
        <begin position="1"/>
        <end position="22"/>
    </location>
</feature>
<accession>A0ABP9EW84</accession>
<dbReference type="PRINTS" id="PR00455">
    <property type="entry name" value="HTHTETR"/>
</dbReference>
<proteinExistence type="predicted"/>
<evidence type="ECO:0000259" key="4">
    <source>
        <dbReference type="PROSITE" id="PS50977"/>
    </source>
</evidence>
<feature type="DNA-binding region" description="H-T-H motif" evidence="2">
    <location>
        <begin position="46"/>
        <end position="65"/>
    </location>
</feature>
<evidence type="ECO:0000256" key="2">
    <source>
        <dbReference type="PROSITE-ProRule" id="PRU00335"/>
    </source>
</evidence>
<dbReference type="InterPro" id="IPR009057">
    <property type="entry name" value="Homeodomain-like_sf"/>
</dbReference>
<dbReference type="InterPro" id="IPR050109">
    <property type="entry name" value="HTH-type_TetR-like_transc_reg"/>
</dbReference>
<evidence type="ECO:0000256" key="1">
    <source>
        <dbReference type="ARBA" id="ARBA00023125"/>
    </source>
</evidence>
<dbReference type="Pfam" id="PF00440">
    <property type="entry name" value="TetR_N"/>
    <property type="match status" value="1"/>
</dbReference>
<dbReference type="SUPFAM" id="SSF46689">
    <property type="entry name" value="Homeodomain-like"/>
    <property type="match status" value="1"/>
</dbReference>
<dbReference type="EMBL" id="BAABHQ010000014">
    <property type="protein sequence ID" value="GAA4887074.1"/>
    <property type="molecule type" value="Genomic_DNA"/>
</dbReference>
<dbReference type="SUPFAM" id="SSF48498">
    <property type="entry name" value="Tetracyclin repressor-like, C-terminal domain"/>
    <property type="match status" value="1"/>
</dbReference>
<dbReference type="PANTHER" id="PTHR30055:SF160">
    <property type="entry name" value="TRANSCRIPTIONAL REGULATORY PROTEIN (PROBABLY ASNC-FAMILY)-RELATED"/>
    <property type="match status" value="1"/>
</dbReference>
<keyword evidence="6" id="KW-1185">Reference proteome</keyword>
<organism evidence="5 6">
    <name type="scientific">Actinomycetospora straminea</name>
    <dbReference type="NCBI Taxonomy" id="663607"/>
    <lineage>
        <taxon>Bacteria</taxon>
        <taxon>Bacillati</taxon>
        <taxon>Actinomycetota</taxon>
        <taxon>Actinomycetes</taxon>
        <taxon>Pseudonocardiales</taxon>
        <taxon>Pseudonocardiaceae</taxon>
        <taxon>Actinomycetospora</taxon>
    </lineage>
</organism>
<name>A0ABP9EW84_9PSEU</name>
<dbReference type="RefSeq" id="WP_274199681.1">
    <property type="nucleotide sequence ID" value="NZ_BAABHQ010000014.1"/>
</dbReference>
<comment type="caution">
    <text evidence="5">The sequence shown here is derived from an EMBL/GenBank/DDBJ whole genome shotgun (WGS) entry which is preliminary data.</text>
</comment>
<keyword evidence="1 2" id="KW-0238">DNA-binding</keyword>
<dbReference type="InterPro" id="IPR036271">
    <property type="entry name" value="Tet_transcr_reg_TetR-rel_C_sf"/>
</dbReference>
<evidence type="ECO:0000256" key="3">
    <source>
        <dbReference type="SAM" id="MobiDB-lite"/>
    </source>
</evidence>
<protein>
    <submittedName>
        <fullName evidence="5">TetR/AcrR family transcriptional regulator</fullName>
    </submittedName>
</protein>
<reference evidence="6" key="1">
    <citation type="journal article" date="2019" name="Int. J. Syst. Evol. Microbiol.">
        <title>The Global Catalogue of Microorganisms (GCM) 10K type strain sequencing project: providing services to taxonomists for standard genome sequencing and annotation.</title>
        <authorList>
            <consortium name="The Broad Institute Genomics Platform"/>
            <consortium name="The Broad Institute Genome Sequencing Center for Infectious Disease"/>
            <person name="Wu L."/>
            <person name="Ma J."/>
        </authorList>
    </citation>
    <scope>NUCLEOTIDE SEQUENCE [LARGE SCALE GENOMIC DNA]</scope>
    <source>
        <strain evidence="6">JCM 17983</strain>
    </source>
</reference>
<sequence length="213" mass="22952">MNGQASLPGSPGTPTGRPRMTRSARRAQLLEAARDVFGHRGYHAAAMDEIAERAGVSKPVLYQHFPGKLDLYRALVQGAADDMVRTVRAAIRSTTDNKARVQATIQAYFDVVSSRDGAMRLVFETDTRATPEIAGLVDRATSDCIDAVTEAVTTDAGLEPERARLLAVGLVGLSTTAARYWLDAGLQPPREDAITLMSQLAWRGIGGFPRQEG</sequence>
<evidence type="ECO:0000313" key="5">
    <source>
        <dbReference type="EMBL" id="GAA4887074.1"/>
    </source>
</evidence>